<keyword evidence="4" id="KW-1185">Reference proteome</keyword>
<dbReference type="EMBL" id="WJIE01000002">
    <property type="protein sequence ID" value="MRG91900.1"/>
    <property type="molecule type" value="Genomic_DNA"/>
</dbReference>
<evidence type="ECO:0000256" key="2">
    <source>
        <dbReference type="SAM" id="Phobius"/>
    </source>
</evidence>
<name>A0A6N7PNM4_9BACT</name>
<feature type="transmembrane region" description="Helical" evidence="2">
    <location>
        <begin position="31"/>
        <end position="53"/>
    </location>
</feature>
<protein>
    <submittedName>
        <fullName evidence="3">Uncharacterized protein</fullName>
    </submittedName>
</protein>
<feature type="region of interest" description="Disordered" evidence="1">
    <location>
        <begin position="264"/>
        <end position="393"/>
    </location>
</feature>
<keyword evidence="2" id="KW-1133">Transmembrane helix</keyword>
<dbReference type="RefSeq" id="WP_206079419.1">
    <property type="nucleotide sequence ID" value="NZ_WJIE01000002.1"/>
</dbReference>
<feature type="transmembrane region" description="Helical" evidence="2">
    <location>
        <begin position="65"/>
        <end position="82"/>
    </location>
</feature>
<feature type="compositionally biased region" description="Basic and acidic residues" evidence="1">
    <location>
        <begin position="309"/>
        <end position="354"/>
    </location>
</feature>
<feature type="compositionally biased region" description="Gly residues" evidence="1">
    <location>
        <begin position="503"/>
        <end position="519"/>
    </location>
</feature>
<sequence>MSDHRTQGLSRIRRAAAIVSFRLRVARAVRYLPNALTLAFAVVAGTLACRKLFPDHLSEQRARQILIGAAAGVVAVALVGLLRRLPPRAGTIALDRHHGLFDRLTNALAFDALPTSERTPLMEVAIDDACENTRELKPSKAAPIRFPSDYFAAALVGLGAFAVALLEIPTLIKEAPPQLRTIDAVALSDDDLELFREAAKELAKKDQTPEVQAAIERFNQLVEDIANKRLDRTEAFRKMEAIERDLLKGAEADRKALEEALEQMGKDLESSELSKPVGESLKKKDLEKAKKDLKDLAERLRDGKKKPDKKSLERLRDALKKASERQKDALAAINEKRAEAREELLKKKQKKNEQDAGPQDEQEERLLKKKERELERLDREAEKQERLGRQLDKLDRALAKAAEDLMRELGASAEDLEQAAEDINRMQQEEMSEKEKEELRQRLEELREMLRQQGQSGKQRMKRMMRFGKRARGGSGQPQQGQGQQGQGQEGQDGQDGQEGEGQDGQNGQNGGQQPGGQGKQWVIGPGGKKMLVLSQGGGQGQGEGQGEGQGQGQGDQQGQGGQGTDPGGKGVGSGHDGNVAGKRTDPKMGTQDVQAQGLDTGEGPSNSEVILAAAEKGFRGGGYKKVFTQYKTVAEEQINKEKVPDGYRFYVHRYFQLIRPRE</sequence>
<evidence type="ECO:0000256" key="1">
    <source>
        <dbReference type="SAM" id="MobiDB-lite"/>
    </source>
</evidence>
<accession>A0A6N7PNM4</accession>
<feature type="transmembrane region" description="Helical" evidence="2">
    <location>
        <begin position="150"/>
        <end position="172"/>
    </location>
</feature>
<evidence type="ECO:0000313" key="3">
    <source>
        <dbReference type="EMBL" id="MRG91900.1"/>
    </source>
</evidence>
<organism evidence="3 4">
    <name type="scientific">Polyangium spumosum</name>
    <dbReference type="NCBI Taxonomy" id="889282"/>
    <lineage>
        <taxon>Bacteria</taxon>
        <taxon>Pseudomonadati</taxon>
        <taxon>Myxococcota</taxon>
        <taxon>Polyangia</taxon>
        <taxon>Polyangiales</taxon>
        <taxon>Polyangiaceae</taxon>
        <taxon>Polyangium</taxon>
    </lineage>
</organism>
<reference evidence="3 4" key="1">
    <citation type="submission" date="2019-10" db="EMBL/GenBank/DDBJ databases">
        <title>A soil myxobacterium in the family Polyangiaceae.</title>
        <authorList>
            <person name="Li Y."/>
            <person name="Wang J."/>
        </authorList>
    </citation>
    <scope>NUCLEOTIDE SEQUENCE [LARGE SCALE GENOMIC DNA]</scope>
    <source>
        <strain evidence="3 4">DSM 14734</strain>
    </source>
</reference>
<keyword evidence="2" id="KW-0472">Membrane</keyword>
<feature type="region of interest" description="Disordered" evidence="1">
    <location>
        <begin position="409"/>
        <end position="606"/>
    </location>
</feature>
<comment type="caution">
    <text evidence="3">The sequence shown here is derived from an EMBL/GenBank/DDBJ whole genome shotgun (WGS) entry which is preliminary data.</text>
</comment>
<proteinExistence type="predicted"/>
<feature type="compositionally biased region" description="Gly residues" evidence="1">
    <location>
        <begin position="536"/>
        <end position="576"/>
    </location>
</feature>
<feature type="compositionally biased region" description="Basic and acidic residues" evidence="1">
    <location>
        <begin position="364"/>
        <end position="393"/>
    </location>
</feature>
<feature type="compositionally biased region" description="Basic and acidic residues" evidence="1">
    <location>
        <begin position="422"/>
        <end position="450"/>
    </location>
</feature>
<dbReference type="AlphaFoldDB" id="A0A6N7PNM4"/>
<feature type="compositionally biased region" description="Basic and acidic residues" evidence="1">
    <location>
        <begin position="280"/>
        <end position="301"/>
    </location>
</feature>
<evidence type="ECO:0000313" key="4">
    <source>
        <dbReference type="Proteomes" id="UP000440224"/>
    </source>
</evidence>
<feature type="compositionally biased region" description="Basic residues" evidence="1">
    <location>
        <begin position="459"/>
        <end position="472"/>
    </location>
</feature>
<dbReference type="Proteomes" id="UP000440224">
    <property type="component" value="Unassembled WGS sequence"/>
</dbReference>
<gene>
    <name evidence="3" type="ORF">GF068_08180</name>
</gene>
<keyword evidence="2" id="KW-0812">Transmembrane</keyword>